<dbReference type="CDD" id="cd07530">
    <property type="entry name" value="HAD_Pase_UmpH-like"/>
    <property type="match status" value="1"/>
</dbReference>
<dbReference type="InterPro" id="IPR023214">
    <property type="entry name" value="HAD_sf"/>
</dbReference>
<dbReference type="RefSeq" id="WP_095326288.1">
    <property type="nucleotide sequence ID" value="NZ_NPCC01000006.1"/>
</dbReference>
<feature type="binding site" evidence="7">
    <location>
        <position position="10"/>
    </location>
    <ligand>
        <name>Mg(2+)</name>
        <dbReference type="ChEBI" id="CHEBI:18420"/>
    </ligand>
</feature>
<dbReference type="NCBIfam" id="TIGR01460">
    <property type="entry name" value="HAD-SF-IIA"/>
    <property type="match status" value="1"/>
</dbReference>
<dbReference type="EMBL" id="NPCC01000006">
    <property type="protein sequence ID" value="PAE89832.1"/>
    <property type="molecule type" value="Genomic_DNA"/>
</dbReference>
<comment type="cofactor">
    <cofactor evidence="7">
        <name>Mg(2+)</name>
        <dbReference type="ChEBI" id="CHEBI:18420"/>
    </cofactor>
    <text evidence="7">Divalent metal ions. Mg(2+) is the most effective.</text>
</comment>
<dbReference type="GO" id="GO:0005737">
    <property type="term" value="C:cytoplasm"/>
    <property type="evidence" value="ECO:0007669"/>
    <property type="project" value="TreeGrafter"/>
</dbReference>
<evidence type="ECO:0000313" key="9">
    <source>
        <dbReference type="Proteomes" id="UP000216207"/>
    </source>
</evidence>
<dbReference type="PANTHER" id="PTHR19288">
    <property type="entry name" value="4-NITROPHENYLPHOSPHATASE-RELATED"/>
    <property type="match status" value="1"/>
</dbReference>
<dbReference type="Proteomes" id="UP000216207">
    <property type="component" value="Unassembled WGS sequence"/>
</dbReference>
<dbReference type="InterPro" id="IPR006354">
    <property type="entry name" value="HAD-SF_hydro_IIA_hyp1"/>
</dbReference>
<dbReference type="GO" id="GO:0016791">
    <property type="term" value="F:phosphatase activity"/>
    <property type="evidence" value="ECO:0007669"/>
    <property type="project" value="TreeGrafter"/>
</dbReference>
<feature type="binding site" evidence="7">
    <location>
        <position position="204"/>
    </location>
    <ligand>
        <name>Mg(2+)</name>
        <dbReference type="ChEBI" id="CHEBI:18420"/>
    </ligand>
</feature>
<evidence type="ECO:0000313" key="8">
    <source>
        <dbReference type="EMBL" id="PAE89832.1"/>
    </source>
</evidence>
<evidence type="ECO:0000256" key="3">
    <source>
        <dbReference type="ARBA" id="ARBA00022801"/>
    </source>
</evidence>
<evidence type="ECO:0000256" key="4">
    <source>
        <dbReference type="ARBA" id="ARBA00022842"/>
    </source>
</evidence>
<dbReference type="InterPro" id="IPR006357">
    <property type="entry name" value="HAD-SF_hydro_IIA"/>
</dbReference>
<dbReference type="InterPro" id="IPR036412">
    <property type="entry name" value="HAD-like_sf"/>
</dbReference>
<dbReference type="Pfam" id="PF13344">
    <property type="entry name" value="Hydrolase_6"/>
    <property type="match status" value="1"/>
</dbReference>
<dbReference type="PIRSF" id="PIRSF000915">
    <property type="entry name" value="PGP-type_phosphatase"/>
    <property type="match status" value="1"/>
</dbReference>
<dbReference type="NCBIfam" id="TIGR01457">
    <property type="entry name" value="HAD-SF-IIA-hyp2"/>
    <property type="match status" value="1"/>
</dbReference>
<dbReference type="Gene3D" id="3.40.50.1000">
    <property type="entry name" value="HAD superfamily/HAD-like"/>
    <property type="match status" value="2"/>
</dbReference>
<feature type="binding site" evidence="6">
    <location>
        <position position="179"/>
    </location>
    <ligand>
        <name>substrate</name>
    </ligand>
</feature>
<evidence type="ECO:0000256" key="2">
    <source>
        <dbReference type="ARBA" id="ARBA00022723"/>
    </source>
</evidence>
<dbReference type="Pfam" id="PF13242">
    <property type="entry name" value="Hydrolase_like"/>
    <property type="match status" value="1"/>
</dbReference>
<gene>
    <name evidence="8" type="ORF">CHH72_06130</name>
</gene>
<evidence type="ECO:0000256" key="7">
    <source>
        <dbReference type="PIRSR" id="PIRSR000915-3"/>
    </source>
</evidence>
<comment type="similarity">
    <text evidence="1">Belongs to the HAD-like hydrolase superfamily. NagD family.</text>
</comment>
<reference evidence="8 9" key="1">
    <citation type="submission" date="2017-07" db="EMBL/GenBank/DDBJ databases">
        <title>Isolation and whole genome analysis of endospore-forming bacteria from heroin.</title>
        <authorList>
            <person name="Kalinowski J."/>
            <person name="Ahrens B."/>
            <person name="Al-Dilaimi A."/>
            <person name="Winkler A."/>
            <person name="Wibberg D."/>
            <person name="Schleenbecker U."/>
            <person name="Ruckert C."/>
            <person name="Wolfel R."/>
            <person name="Grass G."/>
        </authorList>
    </citation>
    <scope>NUCLEOTIDE SEQUENCE [LARGE SCALE GENOMIC DNA]</scope>
    <source>
        <strain evidence="8 9">7539</strain>
    </source>
</reference>
<accession>A0A268P251</accession>
<feature type="active site" description="Proton donor" evidence="5">
    <location>
        <position position="12"/>
    </location>
</feature>
<evidence type="ECO:0000256" key="6">
    <source>
        <dbReference type="PIRSR" id="PIRSR000915-2"/>
    </source>
</evidence>
<keyword evidence="2 7" id="KW-0479">Metal-binding</keyword>
<proteinExistence type="inferred from homology"/>
<feature type="active site" description="Nucleophile" evidence="5">
    <location>
        <position position="10"/>
    </location>
</feature>
<keyword evidence="3 8" id="KW-0378">Hydrolase</keyword>
<feature type="binding site" evidence="7">
    <location>
        <position position="12"/>
    </location>
    <ligand>
        <name>Mg(2+)</name>
        <dbReference type="ChEBI" id="CHEBI:18420"/>
    </ligand>
</feature>
<name>A0A268P251_SHOCL</name>
<sequence length="250" mass="26723">MKTYKSYLFDLDGTVYHGNEPIVSAIHFITKLANSHIPYGFVTNNSTRSPEQVAKRLNGMGLLAEPWQIMTSSVATASYLQAKMPHSALYVIGEEGLFEALAAFAQTEDKPDAVVIGLDRAITHEKLSKAARFVANGAALIATNPDAMITTESGLVVGNGALVAAVAYATKTEPIVIGKPGAAIVEAAIKQLKLDPRHTVFVGDNYDTDLLAGIHAGIDTIHVQTGITTDLSAYKIQPTYSIPSLDDWPI</sequence>
<organism evidence="8 9">
    <name type="scientific">Shouchella clausii</name>
    <name type="common">Alkalihalobacillus clausii</name>
    <dbReference type="NCBI Taxonomy" id="79880"/>
    <lineage>
        <taxon>Bacteria</taxon>
        <taxon>Bacillati</taxon>
        <taxon>Bacillota</taxon>
        <taxon>Bacilli</taxon>
        <taxon>Bacillales</taxon>
        <taxon>Bacillaceae</taxon>
        <taxon>Shouchella</taxon>
    </lineage>
</organism>
<evidence type="ECO:0000256" key="5">
    <source>
        <dbReference type="PIRSR" id="PIRSR000915-1"/>
    </source>
</evidence>
<comment type="caution">
    <text evidence="8">The sequence shown here is derived from an EMBL/GenBank/DDBJ whole genome shotgun (WGS) entry which is preliminary data.</text>
</comment>
<dbReference type="AlphaFoldDB" id="A0A268P251"/>
<dbReference type="PANTHER" id="PTHR19288:SF46">
    <property type="entry name" value="HALOACID DEHALOGENASE-LIKE HYDROLASE DOMAIN-CONTAINING PROTEIN 2"/>
    <property type="match status" value="1"/>
</dbReference>
<evidence type="ECO:0000256" key="1">
    <source>
        <dbReference type="ARBA" id="ARBA00006696"/>
    </source>
</evidence>
<dbReference type="GO" id="GO:0046872">
    <property type="term" value="F:metal ion binding"/>
    <property type="evidence" value="ECO:0007669"/>
    <property type="project" value="UniProtKB-KW"/>
</dbReference>
<keyword evidence="4 7" id="KW-0460">Magnesium</keyword>
<dbReference type="SUPFAM" id="SSF56784">
    <property type="entry name" value="HAD-like"/>
    <property type="match status" value="1"/>
</dbReference>
<protein>
    <submittedName>
        <fullName evidence="8">TIGR01457 family HAD-type hydrolase</fullName>
    </submittedName>
</protein>